<feature type="binding site" description="axial binding residue" evidence="6">
    <location>
        <position position="178"/>
    </location>
    <ligand>
        <name>heme</name>
        <dbReference type="ChEBI" id="CHEBI:30413"/>
    </ligand>
    <ligandPart>
        <name>Fe</name>
        <dbReference type="ChEBI" id="CHEBI:18248"/>
    </ligandPart>
</feature>
<organism evidence="7 8">
    <name type="scientific">Meripilus lineatus</name>
    <dbReference type="NCBI Taxonomy" id="2056292"/>
    <lineage>
        <taxon>Eukaryota</taxon>
        <taxon>Fungi</taxon>
        <taxon>Dikarya</taxon>
        <taxon>Basidiomycota</taxon>
        <taxon>Agaricomycotina</taxon>
        <taxon>Agaricomycetes</taxon>
        <taxon>Polyporales</taxon>
        <taxon>Meripilaceae</taxon>
        <taxon>Meripilus</taxon>
    </lineage>
</organism>
<reference evidence="7" key="1">
    <citation type="submission" date="2022-07" db="EMBL/GenBank/DDBJ databases">
        <title>Genome Sequence of Physisporinus lineatus.</title>
        <authorList>
            <person name="Buettner E."/>
        </authorList>
    </citation>
    <scope>NUCLEOTIDE SEQUENCE</scope>
    <source>
        <strain evidence="7">VT162</strain>
    </source>
</reference>
<evidence type="ECO:0000256" key="1">
    <source>
        <dbReference type="ARBA" id="ARBA00001971"/>
    </source>
</evidence>
<gene>
    <name evidence="7" type="ORF">NLI96_g4299</name>
</gene>
<dbReference type="GO" id="GO:0005506">
    <property type="term" value="F:iron ion binding"/>
    <property type="evidence" value="ECO:0007669"/>
    <property type="project" value="InterPro"/>
</dbReference>
<comment type="cofactor">
    <cofactor evidence="1 6">
        <name>heme</name>
        <dbReference type="ChEBI" id="CHEBI:30413"/>
    </cofactor>
</comment>
<dbReference type="Pfam" id="PF00067">
    <property type="entry name" value="p450"/>
    <property type="match status" value="1"/>
</dbReference>
<evidence type="ECO:0000313" key="8">
    <source>
        <dbReference type="Proteomes" id="UP001212997"/>
    </source>
</evidence>
<evidence type="ECO:0000256" key="5">
    <source>
        <dbReference type="ARBA" id="ARBA00023004"/>
    </source>
</evidence>
<accession>A0AAD5VAG4</accession>
<keyword evidence="5 6" id="KW-0408">Iron</keyword>
<dbReference type="InterPro" id="IPR036396">
    <property type="entry name" value="Cyt_P450_sf"/>
</dbReference>
<dbReference type="Gene3D" id="1.10.630.10">
    <property type="entry name" value="Cytochrome P450"/>
    <property type="match status" value="1"/>
</dbReference>
<dbReference type="PANTHER" id="PTHR24304">
    <property type="entry name" value="CYTOCHROME P450 FAMILY 7"/>
    <property type="match status" value="1"/>
</dbReference>
<evidence type="ECO:0008006" key="9">
    <source>
        <dbReference type="Google" id="ProtNLM"/>
    </source>
</evidence>
<dbReference type="PANTHER" id="PTHR24304:SF2">
    <property type="entry name" value="24-HYDROXYCHOLESTEROL 7-ALPHA-HYDROXYLASE"/>
    <property type="match status" value="1"/>
</dbReference>
<sequence length="307" mass="34098">MFSLIREAHLPVSDEAGILLGFMWGMHSNTINTTHWLFLYLLSDQPSFLRIRDEIDSKMGTMFGGDIRTFLASSASTLRSGDFPLLDSAIKETLRLTIQATTFREAHKDTEIVYGDGKRAFIQKGSWVAPNVGSVQNGGRPEDELSRFRLERYLPNQKDGNASQQPPFLAFGGGAHMCKGRLLALHQLKVFLILCVTLFDMTLLDESGHDFVELPSPDPTNPGVVRPSKQLLCGKGRSYVKVFLILWVTLFDMILLDKSGKDFVGDIPSSDPSTPGLARPVRQLLVRIERRQDGRDVDKGFGNGASV</sequence>
<dbReference type="PRINTS" id="PR00465">
    <property type="entry name" value="EP450IV"/>
</dbReference>
<dbReference type="GO" id="GO:0008395">
    <property type="term" value="F:steroid hydroxylase activity"/>
    <property type="evidence" value="ECO:0007669"/>
    <property type="project" value="TreeGrafter"/>
</dbReference>
<keyword evidence="8" id="KW-1185">Reference proteome</keyword>
<evidence type="ECO:0000256" key="2">
    <source>
        <dbReference type="ARBA" id="ARBA00010617"/>
    </source>
</evidence>
<keyword evidence="3 6" id="KW-0349">Heme</keyword>
<dbReference type="EMBL" id="JANAWD010000124">
    <property type="protein sequence ID" value="KAJ3486347.1"/>
    <property type="molecule type" value="Genomic_DNA"/>
</dbReference>
<proteinExistence type="inferred from homology"/>
<dbReference type="InterPro" id="IPR002403">
    <property type="entry name" value="Cyt_P450_E_grp-IV"/>
</dbReference>
<dbReference type="Proteomes" id="UP001212997">
    <property type="component" value="Unassembled WGS sequence"/>
</dbReference>
<keyword evidence="4 6" id="KW-0479">Metal-binding</keyword>
<evidence type="ECO:0000256" key="3">
    <source>
        <dbReference type="ARBA" id="ARBA00022617"/>
    </source>
</evidence>
<evidence type="ECO:0000256" key="4">
    <source>
        <dbReference type="ARBA" id="ARBA00022723"/>
    </source>
</evidence>
<dbReference type="InterPro" id="IPR050529">
    <property type="entry name" value="CYP450_sterol_14alpha_dmase"/>
</dbReference>
<dbReference type="GO" id="GO:0016705">
    <property type="term" value="F:oxidoreductase activity, acting on paired donors, with incorporation or reduction of molecular oxygen"/>
    <property type="evidence" value="ECO:0007669"/>
    <property type="project" value="InterPro"/>
</dbReference>
<comment type="similarity">
    <text evidence="2">Belongs to the cytochrome P450 family.</text>
</comment>
<protein>
    <recommendedName>
        <fullName evidence="9">Cytochrome P450</fullName>
    </recommendedName>
</protein>
<dbReference type="AlphaFoldDB" id="A0AAD5VAG4"/>
<comment type="caution">
    <text evidence="7">The sequence shown here is derived from an EMBL/GenBank/DDBJ whole genome shotgun (WGS) entry which is preliminary data.</text>
</comment>
<dbReference type="SUPFAM" id="SSF48264">
    <property type="entry name" value="Cytochrome P450"/>
    <property type="match status" value="1"/>
</dbReference>
<dbReference type="InterPro" id="IPR001128">
    <property type="entry name" value="Cyt_P450"/>
</dbReference>
<evidence type="ECO:0000313" key="7">
    <source>
        <dbReference type="EMBL" id="KAJ3486347.1"/>
    </source>
</evidence>
<dbReference type="GO" id="GO:0020037">
    <property type="term" value="F:heme binding"/>
    <property type="evidence" value="ECO:0007669"/>
    <property type="project" value="InterPro"/>
</dbReference>
<evidence type="ECO:0000256" key="6">
    <source>
        <dbReference type="PIRSR" id="PIRSR602403-1"/>
    </source>
</evidence>
<name>A0AAD5VAG4_9APHY</name>